<evidence type="ECO:0000256" key="5">
    <source>
        <dbReference type="ARBA" id="ARBA00023002"/>
    </source>
</evidence>
<keyword evidence="4 8" id="KW-1133">Transmembrane helix</keyword>
<dbReference type="GO" id="GO:0016491">
    <property type="term" value="F:oxidoreductase activity"/>
    <property type="evidence" value="ECO:0007669"/>
    <property type="project" value="UniProtKB-KW"/>
</dbReference>
<keyword evidence="2" id="KW-1003">Cell membrane</keyword>
<dbReference type="EMBL" id="JADJMH010000001">
    <property type="protein sequence ID" value="MBK7673674.1"/>
    <property type="molecule type" value="Genomic_DNA"/>
</dbReference>
<evidence type="ECO:0000256" key="3">
    <source>
        <dbReference type="ARBA" id="ARBA00022692"/>
    </source>
</evidence>
<dbReference type="Proteomes" id="UP000697998">
    <property type="component" value="Unassembled WGS sequence"/>
</dbReference>
<comment type="subcellular location">
    <subcellularLocation>
        <location evidence="1">Cell membrane</location>
        <topology evidence="1">Multi-pass membrane protein</topology>
    </subcellularLocation>
    <subcellularLocation>
        <location evidence="7">Membrane</location>
        <topology evidence="7">Multi-pass membrane protein</topology>
    </subcellularLocation>
</comment>
<feature type="transmembrane region" description="Helical" evidence="8">
    <location>
        <begin position="377"/>
        <end position="402"/>
    </location>
</feature>
<feature type="domain" description="NADH:quinone oxidoreductase/Mrp antiporter transmembrane" evidence="9">
    <location>
        <begin position="125"/>
        <end position="415"/>
    </location>
</feature>
<keyword evidence="3 7" id="KW-0812">Transmembrane</keyword>
<dbReference type="GO" id="GO:0008137">
    <property type="term" value="F:NADH dehydrogenase (ubiquinone) activity"/>
    <property type="evidence" value="ECO:0007669"/>
    <property type="project" value="InterPro"/>
</dbReference>
<evidence type="ECO:0000256" key="4">
    <source>
        <dbReference type="ARBA" id="ARBA00022989"/>
    </source>
</evidence>
<reference evidence="10 11" key="1">
    <citation type="submission" date="2020-10" db="EMBL/GenBank/DDBJ databases">
        <title>Connecting structure to function with the recovery of over 1000 high-quality activated sludge metagenome-assembled genomes encoding full-length rRNA genes using long-read sequencing.</title>
        <authorList>
            <person name="Singleton C.M."/>
            <person name="Petriglieri F."/>
            <person name="Kristensen J.M."/>
            <person name="Kirkegaard R.H."/>
            <person name="Michaelsen T.Y."/>
            <person name="Andersen M.H."/>
            <person name="Karst S.M."/>
            <person name="Dueholm M.S."/>
            <person name="Nielsen P.H."/>
            <person name="Albertsen M."/>
        </authorList>
    </citation>
    <scope>NUCLEOTIDE SEQUENCE [LARGE SCALE GENOMIC DNA]</scope>
    <source>
        <strain evidence="10">EsbW_18-Q3-R4-48_BATAC.285</strain>
    </source>
</reference>
<feature type="transmembrane region" description="Helical" evidence="8">
    <location>
        <begin position="63"/>
        <end position="85"/>
    </location>
</feature>
<feature type="transmembrane region" description="Helical" evidence="8">
    <location>
        <begin position="106"/>
        <end position="123"/>
    </location>
</feature>
<evidence type="ECO:0000313" key="11">
    <source>
        <dbReference type="Proteomes" id="UP000697998"/>
    </source>
</evidence>
<sequence>METLFFVLGIPLLGSVVLALIGQRDSAREVNVAFSLGTFVATCVLTVEVISGGPLFAWSREFYIDPLNVFLVTLTAFVGLTTAIFSRPYMRVERDHGKMTPNRMRLYHSMYQLFSFTMLIALTTNNLGILWVAMEAATLTTVLLVSVYRTPASLEAAWKYFILCGVGIAQALFGTVLLYMAAEKVIGLEGGALLWTNLDAVKARLDPGIITLAFAFLFIGYGTKVGLVPMHNWLPDAHAEGPTPVSAVLSGLLLNVAVYALLRCKVLTDGALQSHLAGQLMMAFGLLSVVVAAFFLSRQKDVKRMFAYSSIEHMGLITFAFGMGGPIANYAGLLHMTVHSLIKSGIFFAVGHATQKAGTQNMADIRGLIKVSPTVGWGLMLGSLAILGMPPFGVFASEFLILTTAIREQPWATPFLLLALGVAFASVFSRVQPMVFGDTSVKPLRHPPALVPVFAHLGLGLMLGLYIPPYLDAWYRQAAQMMGG</sequence>
<evidence type="ECO:0000256" key="7">
    <source>
        <dbReference type="RuleBase" id="RU000320"/>
    </source>
</evidence>
<dbReference type="NCBIfam" id="NF005043">
    <property type="entry name" value="PRK06458.1-3"/>
    <property type="match status" value="1"/>
</dbReference>
<evidence type="ECO:0000256" key="2">
    <source>
        <dbReference type="ARBA" id="ARBA00022475"/>
    </source>
</evidence>
<dbReference type="PRINTS" id="PR01437">
    <property type="entry name" value="NUOXDRDTASE4"/>
</dbReference>
<feature type="transmembrane region" description="Helical" evidence="8">
    <location>
        <begin position="201"/>
        <end position="222"/>
    </location>
</feature>
<feature type="transmembrane region" description="Helical" evidence="8">
    <location>
        <begin position="274"/>
        <end position="296"/>
    </location>
</feature>
<evidence type="ECO:0000256" key="8">
    <source>
        <dbReference type="SAM" id="Phobius"/>
    </source>
</evidence>
<proteinExistence type="predicted"/>
<evidence type="ECO:0000256" key="1">
    <source>
        <dbReference type="ARBA" id="ARBA00004651"/>
    </source>
</evidence>
<dbReference type="PANTHER" id="PTHR42682:SF5">
    <property type="entry name" value="HYDROGENASE-4 COMPONENT F"/>
    <property type="match status" value="1"/>
</dbReference>
<dbReference type="InterPro" id="IPR001750">
    <property type="entry name" value="ND/Mrp_TM"/>
</dbReference>
<dbReference type="GO" id="GO:0005886">
    <property type="term" value="C:plasma membrane"/>
    <property type="evidence" value="ECO:0007669"/>
    <property type="project" value="UniProtKB-SubCell"/>
</dbReference>
<dbReference type="GO" id="GO:0042773">
    <property type="term" value="P:ATP synthesis coupled electron transport"/>
    <property type="evidence" value="ECO:0007669"/>
    <property type="project" value="InterPro"/>
</dbReference>
<feature type="transmembrane region" description="Helical" evidence="8">
    <location>
        <begin position="411"/>
        <end position="429"/>
    </location>
</feature>
<feature type="transmembrane region" description="Helical" evidence="8">
    <location>
        <begin position="316"/>
        <end position="338"/>
    </location>
</feature>
<dbReference type="Pfam" id="PF00361">
    <property type="entry name" value="Proton_antipo_M"/>
    <property type="match status" value="1"/>
</dbReference>
<feature type="transmembrane region" description="Helical" evidence="8">
    <location>
        <begin position="449"/>
        <end position="467"/>
    </location>
</feature>
<comment type="caution">
    <text evidence="10">The sequence shown here is derived from an EMBL/GenBank/DDBJ whole genome shotgun (WGS) entry which is preliminary data.</text>
</comment>
<dbReference type="InterPro" id="IPR052175">
    <property type="entry name" value="ComplexI-like_HydComp"/>
</dbReference>
<accession>A0A935UFI5</accession>
<protein>
    <submittedName>
        <fullName evidence="10">Hydrogenase 4 subunit F</fullName>
    </submittedName>
</protein>
<dbReference type="PANTHER" id="PTHR42682">
    <property type="entry name" value="HYDROGENASE-4 COMPONENT F"/>
    <property type="match status" value="1"/>
</dbReference>
<keyword evidence="5" id="KW-0560">Oxidoreductase</keyword>
<evidence type="ECO:0000313" key="10">
    <source>
        <dbReference type="EMBL" id="MBK7673674.1"/>
    </source>
</evidence>
<gene>
    <name evidence="10" type="ORF">IPJ27_02280</name>
</gene>
<dbReference type="InterPro" id="IPR003918">
    <property type="entry name" value="NADH_UbQ_OxRdtase"/>
</dbReference>
<feature type="transmembrane region" description="Helical" evidence="8">
    <location>
        <begin position="6"/>
        <end position="22"/>
    </location>
</feature>
<dbReference type="AlphaFoldDB" id="A0A935UFI5"/>
<feature type="transmembrane region" description="Helical" evidence="8">
    <location>
        <begin position="160"/>
        <end position="181"/>
    </location>
</feature>
<feature type="transmembrane region" description="Helical" evidence="8">
    <location>
        <begin position="243"/>
        <end position="262"/>
    </location>
</feature>
<evidence type="ECO:0000256" key="6">
    <source>
        <dbReference type="ARBA" id="ARBA00023136"/>
    </source>
</evidence>
<name>A0A935UFI5_9PROT</name>
<feature type="transmembrane region" description="Helical" evidence="8">
    <location>
        <begin position="34"/>
        <end position="57"/>
    </location>
</feature>
<feature type="transmembrane region" description="Helical" evidence="8">
    <location>
        <begin position="129"/>
        <end position="148"/>
    </location>
</feature>
<dbReference type="NCBIfam" id="NF005045">
    <property type="entry name" value="PRK06458.1-5"/>
    <property type="match status" value="1"/>
</dbReference>
<keyword evidence="6 8" id="KW-0472">Membrane</keyword>
<organism evidence="10 11">
    <name type="scientific">Candidatus Accumulibacter proximus</name>
    <dbReference type="NCBI Taxonomy" id="2954385"/>
    <lineage>
        <taxon>Bacteria</taxon>
        <taxon>Pseudomonadati</taxon>
        <taxon>Pseudomonadota</taxon>
        <taxon>Betaproteobacteria</taxon>
        <taxon>Candidatus Accumulibacter</taxon>
    </lineage>
</organism>
<evidence type="ECO:0000259" key="9">
    <source>
        <dbReference type="Pfam" id="PF00361"/>
    </source>
</evidence>